<sequence>MNTITFSDIETEIKKIPIEKLSEVYSIIRSYSENPDKRNISDPVKKKLNLTIKKLKGYIDIQDLKDYPQLKERKKPIVTNYASTVDEDILMFCVHEPDGNER</sequence>
<keyword evidence="2" id="KW-1185">Reference proteome</keyword>
<comment type="caution">
    <text evidence="1">The sequence shown here is derived from an EMBL/GenBank/DDBJ whole genome shotgun (WGS) entry which is preliminary data.</text>
</comment>
<dbReference type="EMBL" id="QGMZ01000026">
    <property type="protein sequence ID" value="PWR72451.1"/>
    <property type="molecule type" value="Genomic_DNA"/>
</dbReference>
<dbReference type="AlphaFoldDB" id="A0A2V2NA00"/>
<name>A0A2V2NA00_9EURY</name>
<organism evidence="1 2">
    <name type="scientific">Methanospirillum stamsii</name>
    <dbReference type="NCBI Taxonomy" id="1277351"/>
    <lineage>
        <taxon>Archaea</taxon>
        <taxon>Methanobacteriati</taxon>
        <taxon>Methanobacteriota</taxon>
        <taxon>Stenosarchaea group</taxon>
        <taxon>Methanomicrobia</taxon>
        <taxon>Methanomicrobiales</taxon>
        <taxon>Methanospirillaceae</taxon>
        <taxon>Methanospirillum</taxon>
    </lineage>
</organism>
<accession>A0A2V2NA00</accession>
<reference evidence="1 2" key="1">
    <citation type="submission" date="2018-05" db="EMBL/GenBank/DDBJ databases">
        <title>Draft genome of Methanospirillum stamsii Pt1.</title>
        <authorList>
            <person name="Dueholm M.S."/>
            <person name="Nielsen P.H."/>
            <person name="Bakmann L.F."/>
            <person name="Otzen D.E."/>
        </authorList>
    </citation>
    <scope>NUCLEOTIDE SEQUENCE [LARGE SCALE GENOMIC DNA]</scope>
    <source>
        <strain evidence="1 2">Pt1</strain>
    </source>
</reference>
<protein>
    <submittedName>
        <fullName evidence="1">Uncharacterized protein</fullName>
    </submittedName>
</protein>
<dbReference type="RefSeq" id="WP_109941362.1">
    <property type="nucleotide sequence ID" value="NZ_CP176366.1"/>
</dbReference>
<gene>
    <name evidence="1" type="ORF">DLD82_11990</name>
</gene>
<evidence type="ECO:0000313" key="1">
    <source>
        <dbReference type="EMBL" id="PWR72451.1"/>
    </source>
</evidence>
<dbReference type="GeneID" id="97608583"/>
<evidence type="ECO:0000313" key="2">
    <source>
        <dbReference type="Proteomes" id="UP000245934"/>
    </source>
</evidence>
<dbReference type="Proteomes" id="UP000245934">
    <property type="component" value="Unassembled WGS sequence"/>
</dbReference>
<dbReference type="OrthoDB" id="385192at2157"/>
<proteinExistence type="predicted"/>